<name>A0ABS4GQ41_9BACL</name>
<dbReference type="SUPFAM" id="SSF51621">
    <property type="entry name" value="Phosphoenolpyruvate/pyruvate domain"/>
    <property type="match status" value="1"/>
</dbReference>
<evidence type="ECO:0000259" key="4">
    <source>
        <dbReference type="Pfam" id="PF03328"/>
    </source>
</evidence>
<dbReference type="InterPro" id="IPR040442">
    <property type="entry name" value="Pyrv_kinase-like_dom_sf"/>
</dbReference>
<dbReference type="EMBL" id="JAGGKT010000005">
    <property type="protein sequence ID" value="MBP1932167.1"/>
    <property type="molecule type" value="Genomic_DNA"/>
</dbReference>
<protein>
    <submittedName>
        <fullName evidence="5">4-hydroxy-2-oxoheptanedioate aldolase</fullName>
        <ecNumber evidence="5">4.1.2.52</ecNumber>
    </submittedName>
</protein>
<dbReference type="Gene3D" id="3.20.20.60">
    <property type="entry name" value="Phosphoenolpyruvate-binding domains"/>
    <property type="match status" value="1"/>
</dbReference>
<evidence type="ECO:0000313" key="6">
    <source>
        <dbReference type="Proteomes" id="UP001519343"/>
    </source>
</evidence>
<evidence type="ECO:0000313" key="5">
    <source>
        <dbReference type="EMBL" id="MBP1932167.1"/>
    </source>
</evidence>
<dbReference type="InterPro" id="IPR005000">
    <property type="entry name" value="Aldolase/citrate-lyase_domain"/>
</dbReference>
<dbReference type="EC" id="4.1.2.52" evidence="5"/>
<dbReference type="RefSeq" id="WP_209810227.1">
    <property type="nucleotide sequence ID" value="NZ_JAGGKT010000005.1"/>
</dbReference>
<sequence>MYQKVNKVRLAHKEGRMAMGTWVQMASPEIVEVVGYQGYDYVIIDMEHGHFGMDMATAMIRAADATGLTPIVRVPNKDESMILKVLDAGAMGVLVPGVTTKEQAEKVVRAAKYWPNGMRGTCPWTRSTQYNATDWSAHVKWSNEETMVWLLVEGEEGVQNFDQILTVPDIDGIMMGPFDLSQTLGIPGQLDHPLLHETLQTMVDQAARKNIDIIAPMLLESTQQEIEKSTHKWRDLGCKIITVGGDRAILSIGFRSFLDHAQKATEAAKTKENV</sequence>
<organism evidence="5 6">
    <name type="scientific">Ammoniphilus resinae</name>
    <dbReference type="NCBI Taxonomy" id="861532"/>
    <lineage>
        <taxon>Bacteria</taxon>
        <taxon>Bacillati</taxon>
        <taxon>Bacillota</taxon>
        <taxon>Bacilli</taxon>
        <taxon>Bacillales</taxon>
        <taxon>Paenibacillaceae</taxon>
        <taxon>Aneurinibacillus group</taxon>
        <taxon>Ammoniphilus</taxon>
    </lineage>
</organism>
<dbReference type="GO" id="GO:0016829">
    <property type="term" value="F:lyase activity"/>
    <property type="evidence" value="ECO:0007669"/>
    <property type="project" value="UniProtKB-KW"/>
</dbReference>
<comment type="caution">
    <text evidence="5">The sequence shown here is derived from an EMBL/GenBank/DDBJ whole genome shotgun (WGS) entry which is preliminary data.</text>
</comment>
<dbReference type="Proteomes" id="UP001519343">
    <property type="component" value="Unassembled WGS sequence"/>
</dbReference>
<dbReference type="InterPro" id="IPR015813">
    <property type="entry name" value="Pyrv/PenolPyrv_kinase-like_dom"/>
</dbReference>
<proteinExistence type="inferred from homology"/>
<accession>A0ABS4GQ41</accession>
<gene>
    <name evidence="5" type="ORF">J2Z37_002168</name>
</gene>
<dbReference type="Pfam" id="PF03328">
    <property type="entry name" value="HpcH_HpaI"/>
    <property type="match status" value="1"/>
</dbReference>
<keyword evidence="6" id="KW-1185">Reference proteome</keyword>
<evidence type="ECO:0000256" key="1">
    <source>
        <dbReference type="ARBA" id="ARBA00005568"/>
    </source>
</evidence>
<comment type="similarity">
    <text evidence="1">Belongs to the HpcH/HpaI aldolase family.</text>
</comment>
<evidence type="ECO:0000256" key="2">
    <source>
        <dbReference type="ARBA" id="ARBA00022723"/>
    </source>
</evidence>
<dbReference type="InterPro" id="IPR050251">
    <property type="entry name" value="HpcH-HpaI_aldolase"/>
</dbReference>
<evidence type="ECO:0000256" key="3">
    <source>
        <dbReference type="ARBA" id="ARBA00023239"/>
    </source>
</evidence>
<keyword evidence="2" id="KW-0479">Metal-binding</keyword>
<dbReference type="PANTHER" id="PTHR30502">
    <property type="entry name" value="2-KETO-3-DEOXY-L-RHAMNONATE ALDOLASE"/>
    <property type="match status" value="1"/>
</dbReference>
<dbReference type="PANTHER" id="PTHR30502:SF0">
    <property type="entry name" value="PHOSPHOENOLPYRUVATE CARBOXYLASE FAMILY PROTEIN"/>
    <property type="match status" value="1"/>
</dbReference>
<keyword evidence="3 5" id="KW-0456">Lyase</keyword>
<reference evidence="5 6" key="1">
    <citation type="submission" date="2021-03" db="EMBL/GenBank/DDBJ databases">
        <title>Genomic Encyclopedia of Type Strains, Phase IV (KMG-IV): sequencing the most valuable type-strain genomes for metagenomic binning, comparative biology and taxonomic classification.</title>
        <authorList>
            <person name="Goeker M."/>
        </authorList>
    </citation>
    <scope>NUCLEOTIDE SEQUENCE [LARGE SCALE GENOMIC DNA]</scope>
    <source>
        <strain evidence="5 6">DSM 24738</strain>
    </source>
</reference>
<feature type="domain" description="HpcH/HpaI aldolase/citrate lyase" evidence="4">
    <location>
        <begin position="20"/>
        <end position="220"/>
    </location>
</feature>